<dbReference type="PROSITE" id="PS51257">
    <property type="entry name" value="PROKAR_LIPOPROTEIN"/>
    <property type="match status" value="1"/>
</dbReference>
<dbReference type="Proteomes" id="UP000663440">
    <property type="component" value="Chromosome"/>
</dbReference>
<evidence type="ECO:0000313" key="1">
    <source>
        <dbReference type="EMBL" id="QSW89908.1"/>
    </source>
</evidence>
<reference evidence="1 2" key="1">
    <citation type="submission" date="2021-03" db="EMBL/GenBank/DDBJ databases">
        <title>Flavobacterium kribbensis sp. nov, an endophytic bacteria, isolated from soybean.</title>
        <authorList>
            <person name="Lee J."/>
            <person name="Seo J."/>
        </authorList>
    </citation>
    <scope>NUCLEOTIDE SEQUENCE [LARGE SCALE GENOMIC DNA]</scope>
    <source>
        <strain evidence="1 2">BB8</strain>
    </source>
</reference>
<organism evidence="1 2">
    <name type="scientific">Flavobacterium endoglycinae</name>
    <dbReference type="NCBI Taxonomy" id="2816357"/>
    <lineage>
        <taxon>Bacteria</taxon>
        <taxon>Pseudomonadati</taxon>
        <taxon>Bacteroidota</taxon>
        <taxon>Flavobacteriia</taxon>
        <taxon>Flavobacteriales</taxon>
        <taxon>Flavobacteriaceae</taxon>
        <taxon>Flavobacterium</taxon>
    </lineage>
</organism>
<evidence type="ECO:0000313" key="2">
    <source>
        <dbReference type="Proteomes" id="UP000663440"/>
    </source>
</evidence>
<accession>A0ABX7QGZ7</accession>
<name>A0ABX7QGZ7_9FLAO</name>
<keyword evidence="2" id="KW-1185">Reference proteome</keyword>
<evidence type="ECO:0008006" key="3">
    <source>
        <dbReference type="Google" id="ProtNLM"/>
    </source>
</evidence>
<sequence length="172" mass="18981">MKKILTLFAVIGLVAFSSCEGPEGPPGQDGIGAQAFEILNTNFSYNANDGYFISGTFQSKVGGDLFDDETVLIYRLKGTINSQTPIWQLIPTTLYFDNGDEITYDYDFSKKDFQIYVGANYNLAETPSYINSQSFRIVIIPSALASTINKNSLTDVMKAAKLSESQVQKIKL</sequence>
<dbReference type="RefSeq" id="WP_207297084.1">
    <property type="nucleotide sequence ID" value="NZ_CP071448.1"/>
</dbReference>
<gene>
    <name evidence="1" type="ORF">J0383_03605</name>
</gene>
<dbReference type="EMBL" id="CP071448">
    <property type="protein sequence ID" value="QSW89908.1"/>
    <property type="molecule type" value="Genomic_DNA"/>
</dbReference>
<protein>
    <recommendedName>
        <fullName evidence="3">Collagen-like protein</fullName>
    </recommendedName>
</protein>
<proteinExistence type="predicted"/>